<dbReference type="InterPro" id="IPR005135">
    <property type="entry name" value="Endo/exonuclease/phosphatase"/>
</dbReference>
<dbReference type="AlphaFoldDB" id="A0A1G4ICV2"/>
<dbReference type="InterPro" id="IPR036691">
    <property type="entry name" value="Endo/exonu/phosph_ase_sf"/>
</dbReference>
<reference evidence="4" key="1">
    <citation type="submission" date="2016-09" db="EMBL/GenBank/DDBJ databases">
        <authorList>
            <person name="Hebert L."/>
            <person name="Moumen B."/>
        </authorList>
    </citation>
    <scope>NUCLEOTIDE SEQUENCE [LARGE SCALE GENOMIC DNA]</scope>
    <source>
        <strain evidence="4">OVI</strain>
    </source>
</reference>
<dbReference type="PANTHER" id="PTHR12121:SF45">
    <property type="entry name" value="NOCTURNIN"/>
    <property type="match status" value="1"/>
</dbReference>
<organism evidence="4 5">
    <name type="scientific">Trypanosoma equiperdum</name>
    <dbReference type="NCBI Taxonomy" id="5694"/>
    <lineage>
        <taxon>Eukaryota</taxon>
        <taxon>Discoba</taxon>
        <taxon>Euglenozoa</taxon>
        <taxon>Kinetoplastea</taxon>
        <taxon>Metakinetoplastina</taxon>
        <taxon>Trypanosomatida</taxon>
        <taxon>Trypanosomatidae</taxon>
        <taxon>Trypanosoma</taxon>
    </lineage>
</organism>
<keyword evidence="4" id="KW-0255">Endonuclease</keyword>
<dbReference type="GO" id="GO:0000175">
    <property type="term" value="F:3'-5'-RNA exonuclease activity"/>
    <property type="evidence" value="ECO:0007669"/>
    <property type="project" value="TreeGrafter"/>
</dbReference>
<name>A0A1G4ICV2_TRYEQ</name>
<evidence type="ECO:0000259" key="3">
    <source>
        <dbReference type="Pfam" id="PF03372"/>
    </source>
</evidence>
<comment type="similarity">
    <text evidence="1">Belongs to the CCR4/nocturin family.</text>
</comment>
<keyword evidence="2" id="KW-0378">Hydrolase</keyword>
<dbReference type="Proteomes" id="UP000195570">
    <property type="component" value="Unassembled WGS sequence"/>
</dbReference>
<dbReference type="GO" id="GO:0006139">
    <property type="term" value="P:nucleobase-containing compound metabolic process"/>
    <property type="evidence" value="ECO:0007669"/>
    <property type="project" value="UniProtKB-ARBA"/>
</dbReference>
<dbReference type="InterPro" id="IPR050410">
    <property type="entry name" value="CCR4/nocturin_mRNA_transcr"/>
</dbReference>
<keyword evidence="5" id="KW-1185">Reference proteome</keyword>
<dbReference type="PANTHER" id="PTHR12121">
    <property type="entry name" value="CARBON CATABOLITE REPRESSOR PROTEIN 4"/>
    <property type="match status" value="1"/>
</dbReference>
<dbReference type="Gene3D" id="3.60.10.10">
    <property type="entry name" value="Endonuclease/exonuclease/phosphatase"/>
    <property type="match status" value="1"/>
</dbReference>
<comment type="caution">
    <text evidence="4">The sequence shown here is derived from an EMBL/GenBank/DDBJ whole genome shotgun (WGS) entry which is preliminary data.</text>
</comment>
<keyword evidence="4" id="KW-0540">Nuclease</keyword>
<dbReference type="EMBL" id="CZPT02001311">
    <property type="protein sequence ID" value="SCU69858.1"/>
    <property type="molecule type" value="Genomic_DNA"/>
</dbReference>
<gene>
    <name evidence="4" type="ORF">TEOVI_000142700</name>
</gene>
<evidence type="ECO:0000313" key="4">
    <source>
        <dbReference type="EMBL" id="SCU69858.1"/>
    </source>
</evidence>
<dbReference type="GeneID" id="92375367"/>
<protein>
    <submittedName>
        <fullName evidence="4">Endonuclease/Exonuclease/phosphatase family, putative</fullName>
    </submittedName>
</protein>
<dbReference type="SUPFAM" id="SSF56219">
    <property type="entry name" value="DNase I-like"/>
    <property type="match status" value="1"/>
</dbReference>
<accession>A0A1G4ICV2</accession>
<evidence type="ECO:0000256" key="2">
    <source>
        <dbReference type="ARBA" id="ARBA00022801"/>
    </source>
</evidence>
<dbReference type="Pfam" id="PF03372">
    <property type="entry name" value="Exo_endo_phos"/>
    <property type="match status" value="1"/>
</dbReference>
<dbReference type="GO" id="GO:0004519">
    <property type="term" value="F:endonuclease activity"/>
    <property type="evidence" value="ECO:0007669"/>
    <property type="project" value="UniProtKB-KW"/>
</dbReference>
<sequence>MLRISTPRLDGPMVTGGPVKGLQGRMRSLIKPSVAEHVLRDVAVVRQRFAELTDAGVEDPASTYKPSIPRPWVKAPLSRLSTSVSRRDWFRIMQFNIMADAWSNGGTTVERTTPVHGVLPWVPGFTRRGTDPCGFYPYDHSVDEEVPPFLQEDIRRAYIVNEICYYDPDIVCLQEVNRSFFNETFSKYIRYRGYGTLYQSSRGYKVRALRRGDDPTLLRHKGKIEEREDIGNVILFHKGRFVPILMPGKDLVQHLHFAHIVAMRDRVTNMTLNVACAQFTAGDSAEASEIRLHEARQTMQILDALNRNDTDRSHMSNVICGDFNNVEDEEPCVQFMRERLFSTYDVVGGPRWTTWFHEDAQSNARYQKYYSCNRAGYFATNAAKRAEQEVAKFTWLRSGGLNGRRQDVSGGDSAPPGTRSATISSLDKVVGANEPNTAARTLERGGTCGDVLVEQKQALKADGIIRRTQDFVLYDPKTLALHQVLDVPEDEHIDSQQLLPCSGHPSHHLHLVVDVSFTDVCPDVGEISIKD</sequence>
<feature type="domain" description="Endonuclease/exonuclease/phosphatase" evidence="3">
    <location>
        <begin position="148"/>
        <end position="361"/>
    </location>
</feature>
<dbReference type="RefSeq" id="XP_067080758.1">
    <property type="nucleotide sequence ID" value="XM_067224657.1"/>
</dbReference>
<proteinExistence type="inferred from homology"/>
<dbReference type="VEuPathDB" id="TriTrypDB:TEOVI_000142700"/>
<evidence type="ECO:0000256" key="1">
    <source>
        <dbReference type="ARBA" id="ARBA00010774"/>
    </source>
</evidence>
<evidence type="ECO:0000313" key="5">
    <source>
        <dbReference type="Proteomes" id="UP000195570"/>
    </source>
</evidence>